<proteinExistence type="predicted"/>
<protein>
    <submittedName>
        <fullName evidence="2">Uncharacterized protein</fullName>
    </submittedName>
</protein>
<gene>
    <name evidence="2" type="ORF">BDW02DRAFT_572210</name>
</gene>
<reference evidence="2" key="1">
    <citation type="submission" date="2020-01" db="EMBL/GenBank/DDBJ databases">
        <authorList>
            <consortium name="DOE Joint Genome Institute"/>
            <person name="Haridas S."/>
            <person name="Albert R."/>
            <person name="Binder M."/>
            <person name="Bloem J."/>
            <person name="Labutti K."/>
            <person name="Salamov A."/>
            <person name="Andreopoulos B."/>
            <person name="Baker S.E."/>
            <person name="Barry K."/>
            <person name="Bills G."/>
            <person name="Bluhm B.H."/>
            <person name="Cannon C."/>
            <person name="Castanera R."/>
            <person name="Culley D.E."/>
            <person name="Daum C."/>
            <person name="Ezra D."/>
            <person name="Gonzalez J.B."/>
            <person name="Henrissat B."/>
            <person name="Kuo A."/>
            <person name="Liang C."/>
            <person name="Lipzen A."/>
            <person name="Lutzoni F."/>
            <person name="Magnuson J."/>
            <person name="Mondo S."/>
            <person name="Nolan M."/>
            <person name="Ohm R."/>
            <person name="Pangilinan J."/>
            <person name="Park H.-J."/>
            <person name="Ramirez L."/>
            <person name="Alfaro M."/>
            <person name="Sun H."/>
            <person name="Tritt A."/>
            <person name="Yoshinaga Y."/>
            <person name="Zwiers L.-H."/>
            <person name="Turgeon B.G."/>
            <person name="Goodwin S.B."/>
            <person name="Spatafora J.W."/>
            <person name="Crous P.W."/>
            <person name="Grigoriev I.V."/>
        </authorList>
    </citation>
    <scope>NUCLEOTIDE SEQUENCE</scope>
    <source>
        <strain evidence="2">P77</strain>
    </source>
</reference>
<keyword evidence="3" id="KW-1185">Reference proteome</keyword>
<dbReference type="EMBL" id="ML975368">
    <property type="protein sequence ID" value="KAF1831290.1"/>
    <property type="molecule type" value="Genomic_DNA"/>
</dbReference>
<dbReference type="AlphaFoldDB" id="A0A6A5K4P8"/>
<keyword evidence="1" id="KW-0472">Membrane</keyword>
<sequence length="51" mass="6004">MYGRAVFLSFTPTEMIYLIYSQLAFIFQYNLTAFSHQYPYSNMNNGHGLLE</sequence>
<evidence type="ECO:0000313" key="2">
    <source>
        <dbReference type="EMBL" id="KAF1831290.1"/>
    </source>
</evidence>
<dbReference type="Proteomes" id="UP000800040">
    <property type="component" value="Unassembled WGS sequence"/>
</dbReference>
<organism evidence="2 3">
    <name type="scientific">Decorospora gaudefroyi</name>
    <dbReference type="NCBI Taxonomy" id="184978"/>
    <lineage>
        <taxon>Eukaryota</taxon>
        <taxon>Fungi</taxon>
        <taxon>Dikarya</taxon>
        <taxon>Ascomycota</taxon>
        <taxon>Pezizomycotina</taxon>
        <taxon>Dothideomycetes</taxon>
        <taxon>Pleosporomycetidae</taxon>
        <taxon>Pleosporales</taxon>
        <taxon>Pleosporineae</taxon>
        <taxon>Pleosporaceae</taxon>
        <taxon>Decorospora</taxon>
    </lineage>
</organism>
<accession>A0A6A5K4P8</accession>
<keyword evidence="1" id="KW-0812">Transmembrane</keyword>
<evidence type="ECO:0000313" key="3">
    <source>
        <dbReference type="Proteomes" id="UP000800040"/>
    </source>
</evidence>
<evidence type="ECO:0000256" key="1">
    <source>
        <dbReference type="SAM" id="Phobius"/>
    </source>
</evidence>
<name>A0A6A5K4P8_9PLEO</name>
<keyword evidence="1" id="KW-1133">Transmembrane helix</keyword>
<feature type="transmembrane region" description="Helical" evidence="1">
    <location>
        <begin position="15"/>
        <end position="34"/>
    </location>
</feature>